<dbReference type="Pfam" id="PF05489">
    <property type="entry name" value="Phage_tail_X"/>
    <property type="match status" value="1"/>
</dbReference>
<dbReference type="AlphaFoldDB" id="A0A549T0S6"/>
<sequence length="74" mass="8159">MPETYTVRGEGQTVELVLHRRHGARGRTLIAETLRINPGLAALGAWLPPGTQFLLPDLPAETATVRPRKSLFKD</sequence>
<organism evidence="1 2">
    <name type="scientific">Rhizobium straminoryzae</name>
    <dbReference type="NCBI Taxonomy" id="1387186"/>
    <lineage>
        <taxon>Bacteria</taxon>
        <taxon>Pseudomonadati</taxon>
        <taxon>Pseudomonadota</taxon>
        <taxon>Alphaproteobacteria</taxon>
        <taxon>Hyphomicrobiales</taxon>
        <taxon>Rhizobiaceae</taxon>
        <taxon>Rhizobium/Agrobacterium group</taxon>
        <taxon>Rhizobium</taxon>
    </lineage>
</organism>
<proteinExistence type="predicted"/>
<reference evidence="1 2" key="1">
    <citation type="submission" date="2019-07" db="EMBL/GenBank/DDBJ databases">
        <title>Ln-dependent methylotrophs.</title>
        <authorList>
            <person name="Tani A."/>
        </authorList>
    </citation>
    <scope>NUCLEOTIDE SEQUENCE [LARGE SCALE GENOMIC DNA]</scope>
    <source>
        <strain evidence="1 2">SM12</strain>
    </source>
</reference>
<dbReference type="EMBL" id="VJMG01000065">
    <property type="protein sequence ID" value="TRL35483.1"/>
    <property type="molecule type" value="Genomic_DNA"/>
</dbReference>
<evidence type="ECO:0000313" key="2">
    <source>
        <dbReference type="Proteomes" id="UP000316801"/>
    </source>
</evidence>
<accession>A0A549T0S6</accession>
<keyword evidence="2" id="KW-1185">Reference proteome</keyword>
<dbReference type="RefSeq" id="WP_143126973.1">
    <property type="nucleotide sequence ID" value="NZ_VJMG01000065.1"/>
</dbReference>
<protein>
    <submittedName>
        <fullName evidence="1">Phage tail protein</fullName>
    </submittedName>
</protein>
<dbReference type="InterPro" id="IPR008861">
    <property type="entry name" value="GpX-like"/>
</dbReference>
<dbReference type="Proteomes" id="UP000316801">
    <property type="component" value="Unassembled WGS sequence"/>
</dbReference>
<evidence type="ECO:0000313" key="1">
    <source>
        <dbReference type="EMBL" id="TRL35483.1"/>
    </source>
</evidence>
<name>A0A549T0S6_9HYPH</name>
<comment type="caution">
    <text evidence="1">The sequence shown here is derived from an EMBL/GenBank/DDBJ whole genome shotgun (WGS) entry which is preliminary data.</text>
</comment>
<gene>
    <name evidence="1" type="ORF">FNA46_19980</name>
</gene>